<name>A0A080Z0Z6_PHYNI</name>
<comment type="caution">
    <text evidence="1">The sequence shown here is derived from an EMBL/GenBank/DDBJ whole genome shotgun (WGS) entry which is preliminary data.</text>
</comment>
<protein>
    <submittedName>
        <fullName evidence="1">Uncharacterized protein</fullName>
    </submittedName>
</protein>
<gene>
    <name evidence="1" type="ORF">F444_21462</name>
</gene>
<dbReference type="Proteomes" id="UP000028582">
    <property type="component" value="Unassembled WGS sequence"/>
</dbReference>
<accession>A0A080Z0Z6</accession>
<dbReference type="EMBL" id="ANJA01003955">
    <property type="protein sequence ID" value="ETO60307.1"/>
    <property type="molecule type" value="Genomic_DNA"/>
</dbReference>
<organism evidence="1 2">
    <name type="scientific">Phytophthora nicotianae P1976</name>
    <dbReference type="NCBI Taxonomy" id="1317066"/>
    <lineage>
        <taxon>Eukaryota</taxon>
        <taxon>Sar</taxon>
        <taxon>Stramenopiles</taxon>
        <taxon>Oomycota</taxon>
        <taxon>Peronosporomycetes</taxon>
        <taxon>Peronosporales</taxon>
        <taxon>Peronosporaceae</taxon>
        <taxon>Phytophthora</taxon>
    </lineage>
</organism>
<evidence type="ECO:0000313" key="2">
    <source>
        <dbReference type="Proteomes" id="UP000028582"/>
    </source>
</evidence>
<evidence type="ECO:0000313" key="1">
    <source>
        <dbReference type="EMBL" id="ETO60307.1"/>
    </source>
</evidence>
<sequence length="109" mass="12785">MEEREHASGKNYFQYVDKRKFSSSFKQASATLKRTLLLHHPETQEVCEDLDVADSAVAFKFRVSTQLKTGKDTSVLLRVINRRYEEDHRAVVWRVFAEGQGAFYWDARR</sequence>
<dbReference type="AlphaFoldDB" id="A0A080Z0Z6"/>
<reference evidence="1 2" key="1">
    <citation type="submission" date="2013-11" db="EMBL/GenBank/DDBJ databases">
        <title>The Genome Sequence of Phytophthora parasitica P1976.</title>
        <authorList>
            <consortium name="The Broad Institute Genomics Platform"/>
            <person name="Russ C."/>
            <person name="Tyler B."/>
            <person name="Panabieres F."/>
            <person name="Shan W."/>
            <person name="Tripathy S."/>
            <person name="Grunwald N."/>
            <person name="Machado M."/>
            <person name="Johnson C.S."/>
            <person name="Walker B."/>
            <person name="Young S."/>
            <person name="Zeng Q."/>
            <person name="Gargeya S."/>
            <person name="Fitzgerald M."/>
            <person name="Haas B."/>
            <person name="Abouelleil A."/>
            <person name="Allen A.W."/>
            <person name="Alvarado L."/>
            <person name="Arachchi H.M."/>
            <person name="Berlin A.M."/>
            <person name="Chapman S.B."/>
            <person name="Gainer-Dewar J."/>
            <person name="Goldberg J."/>
            <person name="Griggs A."/>
            <person name="Gujja S."/>
            <person name="Hansen M."/>
            <person name="Howarth C."/>
            <person name="Imamovic A."/>
            <person name="Ireland A."/>
            <person name="Larimer J."/>
            <person name="McCowan C."/>
            <person name="Murphy C."/>
            <person name="Pearson M."/>
            <person name="Poon T.W."/>
            <person name="Priest M."/>
            <person name="Roberts A."/>
            <person name="Saif S."/>
            <person name="Shea T."/>
            <person name="Sisk P."/>
            <person name="Sykes S."/>
            <person name="Wortman J."/>
            <person name="Nusbaum C."/>
            <person name="Birren B."/>
        </authorList>
    </citation>
    <scope>NUCLEOTIDE SEQUENCE [LARGE SCALE GENOMIC DNA]</scope>
    <source>
        <strain evidence="1 2">P1976</strain>
    </source>
</reference>
<proteinExistence type="predicted"/>